<dbReference type="AlphaFoldDB" id="A0AA39G6D1"/>
<name>A0AA39G6D1_MICHY</name>
<sequence length="109" mass="11972">MHVLYTKGERLTNNTKTVAANVNTHGGALHTLPRCSLTGCAACSYDDMPMFSLVGVGLRRPQRWVNRGGRGGCWPPTLPIQGDTKPWILIPSPITQHIHTSVCICLIYM</sequence>
<proteinExistence type="predicted"/>
<evidence type="ECO:0000313" key="1">
    <source>
        <dbReference type="EMBL" id="KAK0181925.1"/>
    </source>
</evidence>
<reference evidence="1" key="1">
    <citation type="journal article" date="2023" name="bioRxiv">
        <title>Scaffold-level genome assemblies of two parasitoid biocontrol wasps reveal the parthenogenesis mechanism and an associated novel virus.</title>
        <authorList>
            <person name="Inwood S."/>
            <person name="Skelly J."/>
            <person name="Guhlin J."/>
            <person name="Harrop T."/>
            <person name="Goldson S."/>
            <person name="Dearden P."/>
        </authorList>
    </citation>
    <scope>NUCLEOTIDE SEQUENCE</scope>
    <source>
        <strain evidence="1">Lincoln</strain>
        <tissue evidence="1">Whole body</tissue>
    </source>
</reference>
<dbReference type="Proteomes" id="UP001168972">
    <property type="component" value="Unassembled WGS sequence"/>
</dbReference>
<reference evidence="1" key="2">
    <citation type="submission" date="2023-03" db="EMBL/GenBank/DDBJ databases">
        <authorList>
            <person name="Inwood S.N."/>
            <person name="Skelly J.G."/>
            <person name="Guhlin J."/>
            <person name="Harrop T.W.R."/>
            <person name="Goldson S.G."/>
            <person name="Dearden P.K."/>
        </authorList>
    </citation>
    <scope>NUCLEOTIDE SEQUENCE</scope>
    <source>
        <strain evidence="1">Lincoln</strain>
        <tissue evidence="1">Whole body</tissue>
    </source>
</reference>
<keyword evidence="2" id="KW-1185">Reference proteome</keyword>
<evidence type="ECO:0000313" key="2">
    <source>
        <dbReference type="Proteomes" id="UP001168972"/>
    </source>
</evidence>
<gene>
    <name evidence="1" type="ORF">PV327_000104</name>
</gene>
<comment type="caution">
    <text evidence="1">The sequence shown here is derived from an EMBL/GenBank/DDBJ whole genome shotgun (WGS) entry which is preliminary data.</text>
</comment>
<organism evidence="1 2">
    <name type="scientific">Microctonus hyperodae</name>
    <name type="common">Parasitoid wasp</name>
    <dbReference type="NCBI Taxonomy" id="165561"/>
    <lineage>
        <taxon>Eukaryota</taxon>
        <taxon>Metazoa</taxon>
        <taxon>Ecdysozoa</taxon>
        <taxon>Arthropoda</taxon>
        <taxon>Hexapoda</taxon>
        <taxon>Insecta</taxon>
        <taxon>Pterygota</taxon>
        <taxon>Neoptera</taxon>
        <taxon>Endopterygota</taxon>
        <taxon>Hymenoptera</taxon>
        <taxon>Apocrita</taxon>
        <taxon>Ichneumonoidea</taxon>
        <taxon>Braconidae</taxon>
        <taxon>Euphorinae</taxon>
        <taxon>Microctonus</taxon>
    </lineage>
</organism>
<dbReference type="EMBL" id="JAQQBR010000001">
    <property type="protein sequence ID" value="KAK0181925.1"/>
    <property type="molecule type" value="Genomic_DNA"/>
</dbReference>
<accession>A0AA39G6D1</accession>
<protein>
    <submittedName>
        <fullName evidence="1">Uncharacterized protein</fullName>
    </submittedName>
</protein>